<accession>A0A8J4PU76</accession>
<protein>
    <recommendedName>
        <fullName evidence="2">DH domain-containing protein</fullName>
    </recommendedName>
</protein>
<evidence type="ECO:0000256" key="1">
    <source>
        <dbReference type="SAM" id="MobiDB-lite"/>
    </source>
</evidence>
<keyword evidence="4" id="KW-1185">Reference proteome</keyword>
<dbReference type="CDD" id="cd00160">
    <property type="entry name" value="RhoGEF"/>
    <property type="match status" value="1"/>
</dbReference>
<dbReference type="Proteomes" id="UP000695562">
    <property type="component" value="Unassembled WGS sequence"/>
</dbReference>
<dbReference type="Gene3D" id="1.20.900.10">
    <property type="entry name" value="Dbl homology (DH) domain"/>
    <property type="match status" value="1"/>
</dbReference>
<dbReference type="InterPro" id="IPR000219">
    <property type="entry name" value="DH_dom"/>
</dbReference>
<feature type="domain" description="DH" evidence="2">
    <location>
        <begin position="23"/>
        <end position="264"/>
    </location>
</feature>
<dbReference type="PROSITE" id="PS50010">
    <property type="entry name" value="DH_2"/>
    <property type="match status" value="1"/>
</dbReference>
<evidence type="ECO:0000313" key="3">
    <source>
        <dbReference type="EMBL" id="KAF2074898.1"/>
    </source>
</evidence>
<dbReference type="PROSITE" id="PS00741">
    <property type="entry name" value="DH_1"/>
    <property type="match status" value="1"/>
</dbReference>
<organism evidence="3 4">
    <name type="scientific">Polysphondylium violaceum</name>
    <dbReference type="NCBI Taxonomy" id="133409"/>
    <lineage>
        <taxon>Eukaryota</taxon>
        <taxon>Amoebozoa</taxon>
        <taxon>Evosea</taxon>
        <taxon>Eumycetozoa</taxon>
        <taxon>Dictyostelia</taxon>
        <taxon>Dictyosteliales</taxon>
        <taxon>Dictyosteliaceae</taxon>
        <taxon>Polysphondylium</taxon>
    </lineage>
</organism>
<dbReference type="GO" id="GO:0005737">
    <property type="term" value="C:cytoplasm"/>
    <property type="evidence" value="ECO:0007669"/>
    <property type="project" value="TreeGrafter"/>
</dbReference>
<gene>
    <name evidence="3" type="ORF">CYY_003817</name>
</gene>
<proteinExistence type="predicted"/>
<feature type="region of interest" description="Disordered" evidence="1">
    <location>
        <begin position="471"/>
        <end position="500"/>
    </location>
</feature>
<dbReference type="OrthoDB" id="660555at2759"/>
<dbReference type="PANTHER" id="PTHR12673">
    <property type="entry name" value="FACIOGENITAL DYSPLASIA PROTEIN"/>
    <property type="match status" value="1"/>
</dbReference>
<feature type="compositionally biased region" description="Low complexity" evidence="1">
    <location>
        <begin position="472"/>
        <end position="484"/>
    </location>
</feature>
<evidence type="ECO:0000259" key="2">
    <source>
        <dbReference type="PROSITE" id="PS50010"/>
    </source>
</evidence>
<sequence length="552" mass="62875">MGNNVSASKVNESNAEDAGLKKRRELILEEILTTEKAYVNYLSMVLEVYIDPIKAKSILKEENFNSLFSNIEQIQHFHVQFFTELAICFNSFSWSNEIAPLSPTLTKTTVTQGRDRKSTVTTVTTVTTTTATDESKANARKSKKPKEITSLESTTSITEIFNKNKENFRMYSTYIITYDSAMTTLARLKKKKDFSNFLDKAKGDSRANGLDLTSLLIMPVQRLPRYVLLLNELLKNTPENHPNAKLLDKCIQGIKEVTIFINEAKRDDENHSKLNTIQDSLIDKVTMMDSNRKLIIDGELSIHSIFPLKEEEALLKRIKKYRKAKQKDTIAENTVFLDEFKQPKDLNYCIFNDCFVLFQKAPKSFFNSTKTLNVLDVSLSAKTRVIEVLDIFNFKNYFLIITEKSIYFGNLVKNSDKDKFIKAVLMTKYDTSSTNTLTTSLSTSSDLPSILTLRPEPVLVESGKSFFSNLVSSSSSTTTTTTSTTKDKEKEKEKEKKNQHMMVNQQKKEAILHLVERKILQLDINVMQNALPFFGNNSISLNNGSDIWIILK</sequence>
<dbReference type="InterPro" id="IPR001331">
    <property type="entry name" value="GDS_CDC24_CS"/>
</dbReference>
<dbReference type="PANTHER" id="PTHR12673:SF263">
    <property type="entry name" value="PLECKSTRIN DOMAIN-CONTAINING PROTEIN"/>
    <property type="match status" value="1"/>
</dbReference>
<feature type="compositionally biased region" description="Basic and acidic residues" evidence="1">
    <location>
        <begin position="485"/>
        <end position="498"/>
    </location>
</feature>
<reference evidence="3" key="1">
    <citation type="submission" date="2020-01" db="EMBL/GenBank/DDBJ databases">
        <title>Development of genomics and gene disruption for Polysphondylium violaceum indicates a role for the polyketide synthase stlB in stalk morphogenesis.</title>
        <authorList>
            <person name="Narita B."/>
            <person name="Kawabe Y."/>
            <person name="Kin K."/>
            <person name="Saito T."/>
            <person name="Gibbs R."/>
            <person name="Kuspa A."/>
            <person name="Muzny D."/>
            <person name="Queller D."/>
            <person name="Richards S."/>
            <person name="Strassman J."/>
            <person name="Sucgang R."/>
            <person name="Worley K."/>
            <person name="Schaap P."/>
        </authorList>
    </citation>
    <scope>NUCLEOTIDE SEQUENCE</scope>
    <source>
        <strain evidence="3">QSvi11</strain>
    </source>
</reference>
<dbReference type="EMBL" id="AJWJ01000124">
    <property type="protein sequence ID" value="KAF2074898.1"/>
    <property type="molecule type" value="Genomic_DNA"/>
</dbReference>
<dbReference type="AlphaFoldDB" id="A0A8J4PU76"/>
<dbReference type="Pfam" id="PF00621">
    <property type="entry name" value="RhoGEF"/>
    <property type="match status" value="1"/>
</dbReference>
<evidence type="ECO:0000313" key="4">
    <source>
        <dbReference type="Proteomes" id="UP000695562"/>
    </source>
</evidence>
<dbReference type="InterPro" id="IPR035899">
    <property type="entry name" value="DBL_dom_sf"/>
</dbReference>
<dbReference type="SMART" id="SM00325">
    <property type="entry name" value="RhoGEF"/>
    <property type="match status" value="1"/>
</dbReference>
<name>A0A8J4PU76_9MYCE</name>
<comment type="caution">
    <text evidence="3">The sequence shown here is derived from an EMBL/GenBank/DDBJ whole genome shotgun (WGS) entry which is preliminary data.</text>
</comment>
<dbReference type="SUPFAM" id="SSF48065">
    <property type="entry name" value="DBL homology domain (DH-domain)"/>
    <property type="match status" value="1"/>
</dbReference>
<dbReference type="GO" id="GO:0035556">
    <property type="term" value="P:intracellular signal transduction"/>
    <property type="evidence" value="ECO:0007669"/>
    <property type="project" value="InterPro"/>
</dbReference>
<dbReference type="GO" id="GO:0005085">
    <property type="term" value="F:guanyl-nucleotide exchange factor activity"/>
    <property type="evidence" value="ECO:0007669"/>
    <property type="project" value="InterPro"/>
</dbReference>
<dbReference type="InterPro" id="IPR051092">
    <property type="entry name" value="FYVE_RhoGEF_PH"/>
</dbReference>